<dbReference type="GO" id="GO:0055085">
    <property type="term" value="P:transmembrane transport"/>
    <property type="evidence" value="ECO:0007669"/>
    <property type="project" value="InterPro"/>
</dbReference>
<accession>A0A383RV15</accession>
<dbReference type="GO" id="GO:0006865">
    <property type="term" value="P:amino acid transport"/>
    <property type="evidence" value="ECO:0007669"/>
    <property type="project" value="UniProtKB-KW"/>
</dbReference>
<feature type="transmembrane region" description="Helical" evidence="8">
    <location>
        <begin position="138"/>
        <end position="159"/>
    </location>
</feature>
<organism evidence="10 11">
    <name type="scientific">Pseudomonas reidholzensis</name>
    <dbReference type="NCBI Taxonomy" id="1785162"/>
    <lineage>
        <taxon>Bacteria</taxon>
        <taxon>Pseudomonadati</taxon>
        <taxon>Pseudomonadota</taxon>
        <taxon>Gammaproteobacteria</taxon>
        <taxon>Pseudomonadales</taxon>
        <taxon>Pseudomonadaceae</taxon>
        <taxon>Pseudomonas</taxon>
    </lineage>
</organism>
<feature type="transmembrane region" description="Helical" evidence="8">
    <location>
        <begin position="373"/>
        <end position="399"/>
    </location>
</feature>
<reference evidence="11" key="1">
    <citation type="submission" date="2018-08" db="EMBL/GenBank/DDBJ databases">
        <authorList>
            <person name="Blom J."/>
        </authorList>
    </citation>
    <scope>NUCLEOTIDE SEQUENCE [LARGE SCALE GENOMIC DNA]</scope>
    <source>
        <strain evidence="11">CCOS 865</strain>
    </source>
</reference>
<feature type="transmembrane region" description="Helical" evidence="8">
    <location>
        <begin position="420"/>
        <end position="437"/>
    </location>
</feature>
<feature type="transmembrane region" description="Helical" evidence="8">
    <location>
        <begin position="212"/>
        <end position="233"/>
    </location>
</feature>
<evidence type="ECO:0000256" key="8">
    <source>
        <dbReference type="SAM" id="Phobius"/>
    </source>
</evidence>
<gene>
    <name evidence="10" type="primary">cycA1</name>
    <name evidence="10" type="ORF">CCOS865_02761</name>
</gene>
<dbReference type="PANTHER" id="PTHR43495">
    <property type="entry name" value="GABA PERMEASE"/>
    <property type="match status" value="1"/>
</dbReference>
<evidence type="ECO:0000256" key="2">
    <source>
        <dbReference type="ARBA" id="ARBA00022448"/>
    </source>
</evidence>
<evidence type="ECO:0000256" key="4">
    <source>
        <dbReference type="ARBA" id="ARBA00022692"/>
    </source>
</evidence>
<dbReference type="Proteomes" id="UP000263595">
    <property type="component" value="Unassembled WGS sequence"/>
</dbReference>
<name>A0A383RV15_9PSED</name>
<comment type="subcellular location">
    <subcellularLocation>
        <location evidence="1">Cell membrane</location>
        <topology evidence="1">Multi-pass membrane protein</topology>
    </subcellularLocation>
</comment>
<keyword evidence="7 8" id="KW-0472">Membrane</keyword>
<dbReference type="FunFam" id="1.20.1740.10:FF:000001">
    <property type="entry name" value="Amino acid permease"/>
    <property type="match status" value="1"/>
</dbReference>
<dbReference type="Pfam" id="PF00324">
    <property type="entry name" value="AA_permease"/>
    <property type="match status" value="1"/>
</dbReference>
<keyword evidence="2" id="KW-0813">Transport</keyword>
<dbReference type="RefSeq" id="WP_119141775.1">
    <property type="nucleotide sequence ID" value="NZ_CBCSFL010000007.1"/>
</dbReference>
<feature type="transmembrane region" description="Helical" evidence="8">
    <location>
        <begin position="288"/>
        <end position="309"/>
    </location>
</feature>
<evidence type="ECO:0000313" key="11">
    <source>
        <dbReference type="Proteomes" id="UP000263595"/>
    </source>
</evidence>
<evidence type="ECO:0000256" key="3">
    <source>
        <dbReference type="ARBA" id="ARBA00022475"/>
    </source>
</evidence>
<feature type="transmembrane region" description="Helical" evidence="8">
    <location>
        <begin position="53"/>
        <end position="73"/>
    </location>
</feature>
<evidence type="ECO:0000256" key="6">
    <source>
        <dbReference type="ARBA" id="ARBA00022989"/>
    </source>
</evidence>
<dbReference type="InterPro" id="IPR004841">
    <property type="entry name" value="AA-permease/SLC12A_dom"/>
</dbReference>
<keyword evidence="6 8" id="KW-1133">Transmembrane helix</keyword>
<protein>
    <submittedName>
        <fullName evidence="10">D-serine/D-alanine/glycine transporter</fullName>
    </submittedName>
</protein>
<dbReference type="EMBL" id="UNOZ01000019">
    <property type="protein sequence ID" value="SYX90494.1"/>
    <property type="molecule type" value="Genomic_DNA"/>
</dbReference>
<feature type="transmembrane region" description="Helical" evidence="8">
    <location>
        <begin position="254"/>
        <end position="276"/>
    </location>
</feature>
<evidence type="ECO:0000256" key="1">
    <source>
        <dbReference type="ARBA" id="ARBA00004651"/>
    </source>
</evidence>
<evidence type="ECO:0000259" key="9">
    <source>
        <dbReference type="Pfam" id="PF00324"/>
    </source>
</evidence>
<dbReference type="Gene3D" id="1.20.1740.10">
    <property type="entry name" value="Amino acid/polyamine transporter I"/>
    <property type="match status" value="1"/>
</dbReference>
<dbReference type="OrthoDB" id="5297508at2"/>
<keyword evidence="3" id="KW-1003">Cell membrane</keyword>
<feature type="transmembrane region" description="Helical" evidence="8">
    <location>
        <begin position="29"/>
        <end position="47"/>
    </location>
</feature>
<dbReference type="AlphaFoldDB" id="A0A383RV15"/>
<keyword evidence="4 8" id="KW-0812">Transmembrane</keyword>
<evidence type="ECO:0000256" key="7">
    <source>
        <dbReference type="ARBA" id="ARBA00023136"/>
    </source>
</evidence>
<feature type="transmembrane region" description="Helical" evidence="8">
    <location>
        <begin position="349"/>
        <end position="367"/>
    </location>
</feature>
<feature type="transmembrane region" description="Helical" evidence="8">
    <location>
        <begin position="171"/>
        <end position="192"/>
    </location>
</feature>
<sequence length="472" mass="51219">MIKEPDITDGKNTHIGGEKNLQRTLSNRHIQLISIGGAIGVGLFMGSGKTLSAAGTSIILVYAIIGFFVFVTMRAMGELLLSNLNYKSFADFCSYYLGPVAGYYVGWSYWLAWVVVVVGECIVVAGYAKFWFPGLSPWLPAFGMLGLLFLMNAVSVKIFGEMEFWFALTKILAIVALLAVGVYLISIAYVSSTGVTAALSNITDTEVFMPHGLMGFFAGFQIAVFSFAGIELIGTTAAETKDPEKNLPKAINAVPVRIMVFYLLSLSCIVAVSSWSQITPDSSPFVQFFVLAGLPMAAGVINLIVLVAAMSSANSGLFCTSRILYGLATDKNAPVYFTQLSKRSTPMRSLAFTVLCISLGLATLFVVPDVMTAFILVSTMSAILFIFVWAMILLSYLSYRTRAPHLHAASRYKMSGGTPLVLATLAFFAFAIVLLSLEADTRNGLLVMPIWFILLGFTYRRHSSKLKANEIA</sequence>
<dbReference type="PANTHER" id="PTHR43495:SF2">
    <property type="entry name" value="D-SERINE_D-ALANINE_GLYCINE TRANSPORTER"/>
    <property type="match status" value="1"/>
</dbReference>
<feature type="domain" description="Amino acid permease/ SLC12A" evidence="9">
    <location>
        <begin position="29"/>
        <end position="464"/>
    </location>
</feature>
<keyword evidence="5" id="KW-0029">Amino-acid transport</keyword>
<evidence type="ECO:0000256" key="5">
    <source>
        <dbReference type="ARBA" id="ARBA00022970"/>
    </source>
</evidence>
<feature type="transmembrane region" description="Helical" evidence="8">
    <location>
        <begin position="443"/>
        <end position="459"/>
    </location>
</feature>
<proteinExistence type="predicted"/>
<dbReference type="PIRSF" id="PIRSF006060">
    <property type="entry name" value="AA_transporter"/>
    <property type="match status" value="1"/>
</dbReference>
<dbReference type="GO" id="GO:0005886">
    <property type="term" value="C:plasma membrane"/>
    <property type="evidence" value="ECO:0007669"/>
    <property type="project" value="UniProtKB-SubCell"/>
</dbReference>
<evidence type="ECO:0000313" key="10">
    <source>
        <dbReference type="EMBL" id="SYX90494.1"/>
    </source>
</evidence>
<keyword evidence="11" id="KW-1185">Reference proteome</keyword>